<feature type="compositionally biased region" description="Polar residues" evidence="2">
    <location>
        <begin position="432"/>
        <end position="444"/>
    </location>
</feature>
<feature type="region of interest" description="Disordered" evidence="2">
    <location>
        <begin position="588"/>
        <end position="645"/>
    </location>
</feature>
<comment type="caution">
    <text evidence="4">The sequence shown here is derived from an EMBL/GenBank/DDBJ whole genome shotgun (WGS) entry which is preliminary data.</text>
</comment>
<feature type="coiled-coil region" evidence="1">
    <location>
        <begin position="311"/>
        <end position="338"/>
    </location>
</feature>
<evidence type="ECO:0000313" key="5">
    <source>
        <dbReference type="Proteomes" id="UP001497392"/>
    </source>
</evidence>
<accession>A0ABP1FYW2</accession>
<evidence type="ECO:0000256" key="1">
    <source>
        <dbReference type="SAM" id="Coils"/>
    </source>
</evidence>
<feature type="compositionally biased region" description="Low complexity" evidence="2">
    <location>
        <begin position="485"/>
        <end position="496"/>
    </location>
</feature>
<keyword evidence="1" id="KW-0175">Coiled coil</keyword>
<feature type="transmembrane region" description="Helical" evidence="3">
    <location>
        <begin position="7"/>
        <end position="27"/>
    </location>
</feature>
<dbReference type="EMBL" id="CAXHTA020000007">
    <property type="protein sequence ID" value="CAL5222722.1"/>
    <property type="molecule type" value="Genomic_DNA"/>
</dbReference>
<keyword evidence="3" id="KW-0812">Transmembrane</keyword>
<dbReference type="PANTHER" id="PTHR18898:SF2">
    <property type="entry name" value="NUCLEOPROTEIN TPR"/>
    <property type="match status" value="1"/>
</dbReference>
<dbReference type="PANTHER" id="PTHR18898">
    <property type="entry name" value="NUCLEOPROTEIN TPR-RELATED"/>
    <property type="match status" value="1"/>
</dbReference>
<feature type="compositionally biased region" description="Polar residues" evidence="2">
    <location>
        <begin position="464"/>
        <end position="479"/>
    </location>
</feature>
<keyword evidence="3" id="KW-1133">Transmembrane helix</keyword>
<feature type="coiled-coil region" evidence="1">
    <location>
        <begin position="153"/>
        <end position="282"/>
    </location>
</feature>
<evidence type="ECO:0000256" key="3">
    <source>
        <dbReference type="SAM" id="Phobius"/>
    </source>
</evidence>
<sequence>MSLAQKALYTVAGILAAILQLLFEAVFGPGEAGKARQRGRGCRIGSAAHDCSQPHETRNGASLSGEALVRLCRGLQEEVRRKEGELTTCKADVKALRLERRRVAQERKQEAQQKELLWQQLKLETDERAEIDREHGNMVAAMQKELMYAQHAKGAFQAQVRQLERDVSNLRSELASRGHEESEMWQERSELIDDKARLGRQIIELSKRAQQAEADLATSRATARALASNNAELQEQLAVESSAHTKLEQRADELAGELAATKAELDQEVEDLRDVLNATLEDKAALAGQCSALEAQANYMEADSMQLRAWLEEVIQANDALESRVEALEAAAATAHHEKAALEGWVRGSVEEQTAASTRLASFQALSRGLENDGVCKSALIGVLAIHLVQRERQLSQLLRSSAPDCMLTLQGSNGLIIKGDTSEVSLARSAPTKQPSPRLSSESAAGHEPTTPSRFAIPAPGMASTSTSGHSSPCNSSVEEPGHPSSQPSPNANAPLQAVRSGTLAAPPRPSTAPSRSSSGERLPIRVVPPGAADIGSIRRAASSAAAQIPLPRELLLLSRARSALPPHADRSAHVLWRGRLEHHLRSRGAPGCPDHPAHARAQSGPLPGTPQTLGDHSRPSALPKLAQPPQEALTKGPQVLATA</sequence>
<feature type="region of interest" description="Disordered" evidence="2">
    <location>
        <begin position="427"/>
        <end position="529"/>
    </location>
</feature>
<keyword evidence="5" id="KW-1185">Reference proteome</keyword>
<reference evidence="4 5" key="1">
    <citation type="submission" date="2024-06" db="EMBL/GenBank/DDBJ databases">
        <authorList>
            <person name="Kraege A."/>
            <person name="Thomma B."/>
        </authorList>
    </citation>
    <scope>NUCLEOTIDE SEQUENCE [LARGE SCALE GENOMIC DNA]</scope>
</reference>
<evidence type="ECO:0000256" key="2">
    <source>
        <dbReference type="SAM" id="MobiDB-lite"/>
    </source>
</evidence>
<name>A0ABP1FYW2_9CHLO</name>
<evidence type="ECO:0000313" key="4">
    <source>
        <dbReference type="EMBL" id="CAL5222722.1"/>
    </source>
</evidence>
<protein>
    <submittedName>
        <fullName evidence="4">G5125 protein</fullName>
    </submittedName>
</protein>
<dbReference type="Proteomes" id="UP001497392">
    <property type="component" value="Unassembled WGS sequence"/>
</dbReference>
<proteinExistence type="predicted"/>
<organism evidence="4 5">
    <name type="scientific">Coccomyxa viridis</name>
    <dbReference type="NCBI Taxonomy" id="1274662"/>
    <lineage>
        <taxon>Eukaryota</taxon>
        <taxon>Viridiplantae</taxon>
        <taxon>Chlorophyta</taxon>
        <taxon>core chlorophytes</taxon>
        <taxon>Trebouxiophyceae</taxon>
        <taxon>Trebouxiophyceae incertae sedis</taxon>
        <taxon>Coccomyxaceae</taxon>
        <taxon>Coccomyxa</taxon>
    </lineage>
</organism>
<keyword evidence="3" id="KW-0472">Membrane</keyword>
<gene>
    <name evidence="4" type="primary">g5125</name>
    <name evidence="4" type="ORF">VP750_LOCUS4381</name>
</gene>